<evidence type="ECO:0000313" key="2">
    <source>
        <dbReference type="Proteomes" id="UP001500212"/>
    </source>
</evidence>
<protein>
    <submittedName>
        <fullName evidence="1">Uncharacterized protein</fullName>
    </submittedName>
</protein>
<keyword evidence="2" id="KW-1185">Reference proteome</keyword>
<reference evidence="2" key="1">
    <citation type="journal article" date="2019" name="Int. J. Syst. Evol. Microbiol.">
        <title>The Global Catalogue of Microorganisms (GCM) 10K type strain sequencing project: providing services to taxonomists for standard genome sequencing and annotation.</title>
        <authorList>
            <consortium name="The Broad Institute Genomics Platform"/>
            <consortium name="The Broad Institute Genome Sequencing Center for Infectious Disease"/>
            <person name="Wu L."/>
            <person name="Ma J."/>
        </authorList>
    </citation>
    <scope>NUCLEOTIDE SEQUENCE [LARGE SCALE GENOMIC DNA]</scope>
    <source>
        <strain evidence="2">JCM 17938</strain>
    </source>
</reference>
<sequence length="223" mass="24109">MLRVAVMDAAVNANNGADAAEMGHHAVDTLAAGLRRRPSALDGIEAAHRRLHVPSRGPFRQPMATCAVVDLSMTSPSGRWVISADSEVWLRERSWRSVAGDALTQAARRDWDGWLREHPGAGDRERWSAQEALLGSPDAWNNPSVGAFAELKPASGEFGPVEEIVVSSDGARLSPGILNSGRLHDHLRNDLQVVPADHGHPWPHGDVTVLHVSWDGRNDAGLM</sequence>
<dbReference type="Proteomes" id="UP001500212">
    <property type="component" value="Unassembled WGS sequence"/>
</dbReference>
<organism evidence="1 2">
    <name type="scientific">Actinoallomurus liliacearum</name>
    <dbReference type="NCBI Taxonomy" id="1080073"/>
    <lineage>
        <taxon>Bacteria</taxon>
        <taxon>Bacillati</taxon>
        <taxon>Actinomycetota</taxon>
        <taxon>Actinomycetes</taxon>
        <taxon>Streptosporangiales</taxon>
        <taxon>Thermomonosporaceae</taxon>
        <taxon>Actinoallomurus</taxon>
    </lineage>
</organism>
<name>A0ABP8TBX9_9ACTN</name>
<proteinExistence type="predicted"/>
<evidence type="ECO:0000313" key="1">
    <source>
        <dbReference type="EMBL" id="GAA4600761.1"/>
    </source>
</evidence>
<dbReference type="EMBL" id="BAABHJ010000001">
    <property type="protein sequence ID" value="GAA4600761.1"/>
    <property type="molecule type" value="Genomic_DNA"/>
</dbReference>
<comment type="caution">
    <text evidence="1">The sequence shown here is derived from an EMBL/GenBank/DDBJ whole genome shotgun (WGS) entry which is preliminary data.</text>
</comment>
<gene>
    <name evidence="1" type="ORF">GCM10023195_01030</name>
</gene>
<accession>A0ABP8TBX9</accession>